<comment type="caution">
    <text evidence="5">The sequence shown here is derived from an EMBL/GenBank/DDBJ whole genome shotgun (WGS) entry which is preliminary data.</text>
</comment>
<feature type="repeat" description="TPR" evidence="3">
    <location>
        <begin position="286"/>
        <end position="319"/>
    </location>
</feature>
<dbReference type="SUPFAM" id="SSF48452">
    <property type="entry name" value="TPR-like"/>
    <property type="match status" value="2"/>
</dbReference>
<dbReference type="InterPro" id="IPR019734">
    <property type="entry name" value="TPR_rpt"/>
</dbReference>
<feature type="repeat" description="TPR" evidence="3">
    <location>
        <begin position="184"/>
        <end position="217"/>
    </location>
</feature>
<dbReference type="Pfam" id="PF12770">
    <property type="entry name" value="CHAT"/>
    <property type="match status" value="1"/>
</dbReference>
<feature type="repeat" description="TPR" evidence="3">
    <location>
        <begin position="218"/>
        <end position="251"/>
    </location>
</feature>
<evidence type="ECO:0000313" key="5">
    <source>
        <dbReference type="EMBL" id="NEZ62866.1"/>
    </source>
</evidence>
<dbReference type="PROSITE" id="PS50005">
    <property type="entry name" value="TPR"/>
    <property type="match status" value="5"/>
</dbReference>
<protein>
    <submittedName>
        <fullName evidence="5">CHAT domain-containing protein</fullName>
    </submittedName>
</protein>
<organism evidence="5 6">
    <name type="scientific">Adonisia turfae CCMR0082</name>
    <dbReference type="NCBI Taxonomy" id="2304604"/>
    <lineage>
        <taxon>Bacteria</taxon>
        <taxon>Bacillati</taxon>
        <taxon>Cyanobacteriota</taxon>
        <taxon>Adonisia</taxon>
        <taxon>Adonisia turfae</taxon>
    </lineage>
</organism>
<feature type="domain" description="CHAT" evidence="4">
    <location>
        <begin position="793"/>
        <end position="1089"/>
    </location>
</feature>
<dbReference type="AlphaFoldDB" id="A0A6M0S399"/>
<evidence type="ECO:0000256" key="1">
    <source>
        <dbReference type="ARBA" id="ARBA00022737"/>
    </source>
</evidence>
<keyword evidence="1" id="KW-0677">Repeat</keyword>
<keyword evidence="2 3" id="KW-0802">TPR repeat</keyword>
<dbReference type="InterPro" id="IPR011990">
    <property type="entry name" value="TPR-like_helical_dom_sf"/>
</dbReference>
<accession>A0A6M0S399</accession>
<dbReference type="PANTHER" id="PTHR44943:SF8">
    <property type="entry name" value="TPR REPEAT-CONTAINING PROTEIN MJ0263"/>
    <property type="match status" value="1"/>
</dbReference>
<dbReference type="InterPro" id="IPR024983">
    <property type="entry name" value="CHAT_dom"/>
</dbReference>
<dbReference type="Pfam" id="PF12895">
    <property type="entry name" value="ANAPC3"/>
    <property type="match status" value="1"/>
</dbReference>
<proteinExistence type="predicted"/>
<reference evidence="5 6" key="1">
    <citation type="journal article" date="2020" name="Microb. Ecol.">
        <title>Ecogenomics of the Marine Benthic Filamentous Cyanobacterium Adonisia.</title>
        <authorList>
            <person name="Walter J.M."/>
            <person name="Coutinho F.H."/>
            <person name="Leomil L."/>
            <person name="Hargreaves P.I."/>
            <person name="Campeao M.E."/>
            <person name="Vieira V.V."/>
            <person name="Silva B.S."/>
            <person name="Fistarol G.O."/>
            <person name="Salomon P.S."/>
            <person name="Sawabe T."/>
            <person name="Mino S."/>
            <person name="Hosokawa M."/>
            <person name="Miyashita H."/>
            <person name="Maruyama F."/>
            <person name="van Verk M.C."/>
            <person name="Dutilh B.E."/>
            <person name="Thompson C.C."/>
            <person name="Thompson F.L."/>
        </authorList>
    </citation>
    <scope>NUCLEOTIDE SEQUENCE [LARGE SCALE GENOMIC DNA]</scope>
    <source>
        <strain evidence="5 6">CCMR0082</strain>
    </source>
</reference>
<gene>
    <name evidence="5" type="ORF">D0962_08735</name>
</gene>
<sequence>MLNRLFGRQPTPPEEPPVDYADLSKQIMEGLAAGWSAEQVKACLAGRENDQKFVEWLYHYGKREQIDPAVAERLVQWGEIGTGAIAQMAKDIGEKTLNSQPKSMPKLSPSERDKQLELLLAQSNDAFGQGDFLESIAACNKALAIKSDSYAVLCIKALSLFQLRHYRQAAVTFGKVLAIEPQNYQALCFKGACLCELQEHENALIDFDKALSIKPDFYNALVGKAEAVSKLENYQEALSVYDKVLDIKPNNHVTLFNRATCLSKLERYIEAIEAYDEALTIKSDYHEALGSKGDSLASLGAYEEAIEAYDDALAIKSDYYQALQGKGQSLTAIKRIEEALSIYEQALAIQRTPDLSASIGVILNNFKHYQKAIKFAELALELDENHAHALYVKGYGLSGLRLFEEALFAVDKALVIESSNLGALRLKGTILKDLGNFQESILYFDAALSVAPNDIITLNNKGLALWKLGYFEEAISNYDRVLEQDSDYYPAWVNRGLACKDSCLQLRKSYLFPSALQLQKTELQERGYQGALICYQIGLKNITQETEPYGWGLLHRYTGEVHYFQDCYDPTQLHEALTEYGQALTTLTAEAYPIEHLKTLQLSIRANLGLRNTDQVRTLRQKALIVFQDLINEATSDAQRRRIETQFSGLSHLQVDLLLAEGLTTEALLAAERYKNRVLTWILDHWQEQTISPSRDQIHTLLSPQTAIIYWHLSDDTLSTFVITDSASITADTQPSQPLETWLKTWTRDYNDYRTKGKSPSAPLAESRETHPWRTELTNRLNELKPILSIDELVKNLSNIQNLVLIPHRDLHCLSLHTLFPENLTITYLPSAQIGLNLQNRPTIAQTKPLLIDSPLHTDLPPLLFADLETALLNQLFQTYDTQPNLIPYDQATTDHLTTQLSQPHCLLHFTGHAAYNQRHPENSSLALTDTDQLTAKDISALNLQGYGLISLSACETAITGTDTITTEYVGLVSAFLKAGAAQVLSTLWTVESRSNAWLMVYFYQRYLSGTPAPIALHQAQTWLRSVTRTDLAQWLQQFVTPELQTANPSEYRDLTEEIKTLQNPSGTIPVDKPLFADPYYWAAFTLTGHSHAR</sequence>
<dbReference type="EMBL" id="QZCE01000002">
    <property type="protein sequence ID" value="NEZ62866.1"/>
    <property type="molecule type" value="Genomic_DNA"/>
</dbReference>
<dbReference type="Proteomes" id="UP000473574">
    <property type="component" value="Unassembled WGS sequence"/>
</dbReference>
<evidence type="ECO:0000259" key="4">
    <source>
        <dbReference type="Pfam" id="PF12770"/>
    </source>
</evidence>
<dbReference type="InterPro" id="IPR051685">
    <property type="entry name" value="Ycf3/AcsC/BcsC/TPR_MFPF"/>
</dbReference>
<evidence type="ECO:0000256" key="2">
    <source>
        <dbReference type="ARBA" id="ARBA00022803"/>
    </source>
</evidence>
<evidence type="ECO:0000313" key="6">
    <source>
        <dbReference type="Proteomes" id="UP000473574"/>
    </source>
</evidence>
<dbReference type="Gene3D" id="1.25.40.10">
    <property type="entry name" value="Tetratricopeptide repeat domain"/>
    <property type="match status" value="5"/>
</dbReference>
<name>A0A6M0S399_9CYAN</name>
<feature type="repeat" description="TPR" evidence="3">
    <location>
        <begin position="421"/>
        <end position="454"/>
    </location>
</feature>
<dbReference type="SMART" id="SM00028">
    <property type="entry name" value="TPR"/>
    <property type="match status" value="11"/>
</dbReference>
<dbReference type="Pfam" id="PF13181">
    <property type="entry name" value="TPR_8"/>
    <property type="match status" value="5"/>
</dbReference>
<evidence type="ECO:0000256" key="3">
    <source>
        <dbReference type="PROSITE-ProRule" id="PRU00339"/>
    </source>
</evidence>
<dbReference type="RefSeq" id="WP_163661846.1">
    <property type="nucleotide sequence ID" value="NZ_QZCE01000002.1"/>
</dbReference>
<feature type="repeat" description="TPR" evidence="3">
    <location>
        <begin position="455"/>
        <end position="488"/>
    </location>
</feature>
<dbReference type="PANTHER" id="PTHR44943">
    <property type="entry name" value="CELLULOSE SYNTHASE OPERON PROTEIN C"/>
    <property type="match status" value="1"/>
</dbReference>